<accession>A0A2A2F982</accession>
<dbReference type="AlphaFoldDB" id="A0A2A2F982"/>
<proteinExistence type="inferred from homology"/>
<protein>
    <submittedName>
        <fullName evidence="4">Heat-shock protein</fullName>
    </submittedName>
</protein>
<dbReference type="EMBL" id="NSKD01000001">
    <property type="protein sequence ID" value="PAU82006.1"/>
    <property type="molecule type" value="Genomic_DNA"/>
</dbReference>
<dbReference type="Pfam" id="PF00011">
    <property type="entry name" value="HSP20"/>
    <property type="match status" value="1"/>
</dbReference>
<evidence type="ECO:0000313" key="4">
    <source>
        <dbReference type="EMBL" id="PAU82006.1"/>
    </source>
</evidence>
<reference evidence="4 5" key="1">
    <citation type="submission" date="2017-08" db="EMBL/GenBank/DDBJ databases">
        <title>Halovibrio sewagensis sp. nov., isolated from wastewater of high salinity.</title>
        <authorList>
            <person name="Dong X."/>
            <person name="Zhang G."/>
        </authorList>
    </citation>
    <scope>NUCLEOTIDE SEQUENCE [LARGE SCALE GENOMIC DNA]</scope>
    <source>
        <strain evidence="4 5">YL5-2</strain>
    </source>
</reference>
<dbReference type="InterPro" id="IPR002068">
    <property type="entry name" value="A-crystallin/Hsp20_dom"/>
</dbReference>
<gene>
    <name evidence="4" type="ORF">CK501_02320</name>
</gene>
<dbReference type="PROSITE" id="PS01031">
    <property type="entry name" value="SHSP"/>
    <property type="match status" value="1"/>
</dbReference>
<evidence type="ECO:0000256" key="1">
    <source>
        <dbReference type="PROSITE-ProRule" id="PRU00285"/>
    </source>
</evidence>
<evidence type="ECO:0000313" key="5">
    <source>
        <dbReference type="Proteomes" id="UP000218896"/>
    </source>
</evidence>
<dbReference type="CDD" id="cd06464">
    <property type="entry name" value="ACD_sHsps-like"/>
    <property type="match status" value="1"/>
</dbReference>
<dbReference type="SUPFAM" id="SSF49764">
    <property type="entry name" value="HSP20-like chaperones"/>
    <property type="match status" value="1"/>
</dbReference>
<dbReference type="Proteomes" id="UP000218896">
    <property type="component" value="Unassembled WGS sequence"/>
</dbReference>
<dbReference type="OrthoDB" id="9792695at2"/>
<feature type="domain" description="SHSP" evidence="3">
    <location>
        <begin position="40"/>
        <end position="152"/>
    </location>
</feature>
<dbReference type="PANTHER" id="PTHR11527">
    <property type="entry name" value="HEAT-SHOCK PROTEIN 20 FAMILY MEMBER"/>
    <property type="match status" value="1"/>
</dbReference>
<evidence type="ECO:0000259" key="3">
    <source>
        <dbReference type="PROSITE" id="PS01031"/>
    </source>
</evidence>
<name>A0A2A2F982_9GAMM</name>
<dbReference type="InterPro" id="IPR008978">
    <property type="entry name" value="HSP20-like_chaperone"/>
</dbReference>
<dbReference type="Gene3D" id="2.60.40.790">
    <property type="match status" value="1"/>
</dbReference>
<sequence>MTAMTRWNPFAEFEDILDRYNRQVAGRNAAPATNGNREILQKTDWAPSVDITENKDAFVITAELPGIRKEDVNVSVQDGVLTIQGERSFENTEDEAKRHRVERFYGHFARSFSLPDNVDDENIKANYHDGVLELTLAKQEKAKPRAIEVEVN</sequence>
<dbReference type="RefSeq" id="WP_095616104.1">
    <property type="nucleotide sequence ID" value="NZ_NSKD01000001.1"/>
</dbReference>
<comment type="similarity">
    <text evidence="1 2">Belongs to the small heat shock protein (HSP20) family.</text>
</comment>
<evidence type="ECO:0000256" key="2">
    <source>
        <dbReference type="RuleBase" id="RU003616"/>
    </source>
</evidence>
<dbReference type="InterPro" id="IPR031107">
    <property type="entry name" value="Small_HSP"/>
</dbReference>
<comment type="caution">
    <text evidence="4">The sequence shown here is derived from an EMBL/GenBank/DDBJ whole genome shotgun (WGS) entry which is preliminary data.</text>
</comment>
<organism evidence="4 5">
    <name type="scientific">Halovibrio salipaludis</name>
    <dbReference type="NCBI Taxonomy" id="2032626"/>
    <lineage>
        <taxon>Bacteria</taxon>
        <taxon>Pseudomonadati</taxon>
        <taxon>Pseudomonadota</taxon>
        <taxon>Gammaproteobacteria</taxon>
        <taxon>Oceanospirillales</taxon>
        <taxon>Halomonadaceae</taxon>
        <taxon>Halovibrio</taxon>
    </lineage>
</organism>
<keyword evidence="5" id="KW-1185">Reference proteome</keyword>